<dbReference type="PANTHER" id="PTHR47074:SF48">
    <property type="entry name" value="POLYNUCLEOTIDYL TRANSFERASE, RIBONUCLEASE H-LIKE SUPERFAMILY PROTEIN"/>
    <property type="match status" value="1"/>
</dbReference>
<dbReference type="Pfam" id="PF13456">
    <property type="entry name" value="RVT_3"/>
    <property type="match status" value="1"/>
</dbReference>
<evidence type="ECO:0000259" key="1">
    <source>
        <dbReference type="Pfam" id="PF13456"/>
    </source>
</evidence>
<protein>
    <recommendedName>
        <fullName evidence="1">RNase H type-1 domain-containing protein</fullName>
    </recommendedName>
</protein>
<gene>
    <name evidence="2" type="ORF">Ddye_017934</name>
</gene>
<keyword evidence="3" id="KW-1185">Reference proteome</keyword>
<dbReference type="PANTHER" id="PTHR47074">
    <property type="entry name" value="BNAC02G40300D PROTEIN"/>
    <property type="match status" value="1"/>
</dbReference>
<dbReference type="InterPro" id="IPR052929">
    <property type="entry name" value="RNase_H-like_EbsB-rel"/>
</dbReference>
<dbReference type="EMBL" id="JANJYI010000005">
    <property type="protein sequence ID" value="KAK2650445.1"/>
    <property type="molecule type" value="Genomic_DNA"/>
</dbReference>
<dbReference type="GO" id="GO:0004523">
    <property type="term" value="F:RNA-DNA hybrid ribonuclease activity"/>
    <property type="evidence" value="ECO:0007669"/>
    <property type="project" value="InterPro"/>
</dbReference>
<evidence type="ECO:0000313" key="2">
    <source>
        <dbReference type="EMBL" id="KAK2650445.1"/>
    </source>
</evidence>
<evidence type="ECO:0000313" key="3">
    <source>
        <dbReference type="Proteomes" id="UP001280121"/>
    </source>
</evidence>
<organism evidence="2 3">
    <name type="scientific">Dipteronia dyeriana</name>
    <dbReference type="NCBI Taxonomy" id="168575"/>
    <lineage>
        <taxon>Eukaryota</taxon>
        <taxon>Viridiplantae</taxon>
        <taxon>Streptophyta</taxon>
        <taxon>Embryophyta</taxon>
        <taxon>Tracheophyta</taxon>
        <taxon>Spermatophyta</taxon>
        <taxon>Magnoliopsida</taxon>
        <taxon>eudicotyledons</taxon>
        <taxon>Gunneridae</taxon>
        <taxon>Pentapetalae</taxon>
        <taxon>rosids</taxon>
        <taxon>malvids</taxon>
        <taxon>Sapindales</taxon>
        <taxon>Sapindaceae</taxon>
        <taxon>Hippocastanoideae</taxon>
        <taxon>Acereae</taxon>
        <taxon>Dipteronia</taxon>
    </lineage>
</organism>
<dbReference type="Proteomes" id="UP001280121">
    <property type="component" value="Unassembled WGS sequence"/>
</dbReference>
<proteinExistence type="predicted"/>
<accession>A0AAD9X1T9</accession>
<reference evidence="2" key="1">
    <citation type="journal article" date="2023" name="Plant J.">
        <title>Genome sequences and population genomics provide insights into the demographic history, inbreeding, and mutation load of two 'living fossil' tree species of Dipteronia.</title>
        <authorList>
            <person name="Feng Y."/>
            <person name="Comes H.P."/>
            <person name="Chen J."/>
            <person name="Zhu S."/>
            <person name="Lu R."/>
            <person name="Zhang X."/>
            <person name="Li P."/>
            <person name="Qiu J."/>
            <person name="Olsen K.M."/>
            <person name="Qiu Y."/>
        </authorList>
    </citation>
    <scope>NUCLEOTIDE SEQUENCE</scope>
    <source>
        <strain evidence="2">KIB01</strain>
    </source>
</reference>
<comment type="caution">
    <text evidence="2">The sequence shown here is derived from an EMBL/GenBank/DDBJ whole genome shotgun (WGS) entry which is preliminary data.</text>
</comment>
<name>A0AAD9X1T9_9ROSI</name>
<feature type="domain" description="RNase H type-1" evidence="1">
    <location>
        <begin position="26"/>
        <end position="99"/>
    </location>
</feature>
<dbReference type="InterPro" id="IPR002156">
    <property type="entry name" value="RNaseH_domain"/>
</dbReference>
<sequence>MVARWRPPRAGFYKINCGVVNEVGGSRVGIGIVIRNDSGLVMVSCSQVIEDNFDGQIARTMAVYRGILFSQDCGLEPCVIESDKVRVVDHILNVNPLDTKCGTILIEMAQGLANHALKITGDAFWTKDILSCLRSTTEADMPT</sequence>
<dbReference type="AlphaFoldDB" id="A0AAD9X1T9"/>
<dbReference type="GO" id="GO:0003676">
    <property type="term" value="F:nucleic acid binding"/>
    <property type="evidence" value="ECO:0007669"/>
    <property type="project" value="InterPro"/>
</dbReference>